<dbReference type="GeneID" id="87881601"/>
<accession>A0AAJ0GTV5</accession>
<name>A0AAJ0GTV5_9PEZI</name>
<dbReference type="EMBL" id="JAUDZG010000004">
    <property type="protein sequence ID" value="KAK3306097.1"/>
    <property type="molecule type" value="Genomic_DNA"/>
</dbReference>
<dbReference type="PANTHER" id="PTHR31438:SF1">
    <property type="entry name" value="LYSINE N-ACYLTRANSFERASE C17G9.06C-RELATED"/>
    <property type="match status" value="1"/>
</dbReference>
<evidence type="ECO:0000313" key="3">
    <source>
        <dbReference type="EMBL" id="KAK3306097.1"/>
    </source>
</evidence>
<dbReference type="RefSeq" id="XP_062721877.1">
    <property type="nucleotide sequence ID" value="XM_062862772.1"/>
</dbReference>
<dbReference type="PANTHER" id="PTHR31438">
    <property type="entry name" value="LYSINE N-ACYLTRANSFERASE C17G9.06C-RELATED"/>
    <property type="match status" value="1"/>
</dbReference>
<dbReference type="InterPro" id="IPR016181">
    <property type="entry name" value="Acyl_CoA_acyltransferase"/>
</dbReference>
<dbReference type="AlphaFoldDB" id="A0AAJ0GTV5"/>
<dbReference type="Gene3D" id="3.40.630.30">
    <property type="match status" value="1"/>
</dbReference>
<reference evidence="3" key="1">
    <citation type="journal article" date="2023" name="Mol. Phylogenet. Evol.">
        <title>Genome-scale phylogeny and comparative genomics of the fungal order Sordariales.</title>
        <authorList>
            <person name="Hensen N."/>
            <person name="Bonometti L."/>
            <person name="Westerberg I."/>
            <person name="Brannstrom I.O."/>
            <person name="Guillou S."/>
            <person name="Cros-Aarteil S."/>
            <person name="Calhoun S."/>
            <person name="Haridas S."/>
            <person name="Kuo A."/>
            <person name="Mondo S."/>
            <person name="Pangilinan J."/>
            <person name="Riley R."/>
            <person name="LaButti K."/>
            <person name="Andreopoulos B."/>
            <person name="Lipzen A."/>
            <person name="Chen C."/>
            <person name="Yan M."/>
            <person name="Daum C."/>
            <person name="Ng V."/>
            <person name="Clum A."/>
            <person name="Steindorff A."/>
            <person name="Ohm R.A."/>
            <person name="Martin F."/>
            <person name="Silar P."/>
            <person name="Natvig D.O."/>
            <person name="Lalanne C."/>
            <person name="Gautier V."/>
            <person name="Ament-Velasquez S.L."/>
            <person name="Kruys A."/>
            <person name="Hutchinson M.I."/>
            <person name="Powell A.J."/>
            <person name="Barry K."/>
            <person name="Miller A.N."/>
            <person name="Grigoriev I.V."/>
            <person name="Debuchy R."/>
            <person name="Gladieux P."/>
            <person name="Hiltunen Thoren M."/>
            <person name="Johannesson H."/>
        </authorList>
    </citation>
    <scope>NUCLEOTIDE SEQUENCE</scope>
    <source>
        <strain evidence="3">CBS 333.67</strain>
    </source>
</reference>
<reference evidence="3" key="2">
    <citation type="submission" date="2023-06" db="EMBL/GenBank/DDBJ databases">
        <authorList>
            <consortium name="Lawrence Berkeley National Laboratory"/>
            <person name="Mondo S.J."/>
            <person name="Hensen N."/>
            <person name="Bonometti L."/>
            <person name="Westerberg I."/>
            <person name="Brannstrom I.O."/>
            <person name="Guillou S."/>
            <person name="Cros-Aarteil S."/>
            <person name="Calhoun S."/>
            <person name="Haridas S."/>
            <person name="Kuo A."/>
            <person name="Pangilinan J."/>
            <person name="Riley R."/>
            <person name="Labutti K."/>
            <person name="Andreopoulos B."/>
            <person name="Lipzen A."/>
            <person name="Chen C."/>
            <person name="Yanf M."/>
            <person name="Daum C."/>
            <person name="Ng V."/>
            <person name="Clum A."/>
            <person name="Steindorff A."/>
            <person name="Ohm R."/>
            <person name="Martin F."/>
            <person name="Silar P."/>
            <person name="Natvig D."/>
            <person name="Lalanne C."/>
            <person name="Gautier V."/>
            <person name="Ament-Velasquez S.L."/>
            <person name="Kruys A."/>
            <person name="Hutchinson M.I."/>
            <person name="Powell A.J."/>
            <person name="Barry K."/>
            <person name="Miller A.N."/>
            <person name="Grigoriev I.V."/>
            <person name="Debuchy R."/>
            <person name="Gladieux P."/>
            <person name="Thoren M.H."/>
            <person name="Johannesson H."/>
        </authorList>
    </citation>
    <scope>NUCLEOTIDE SEQUENCE</scope>
    <source>
        <strain evidence="3">CBS 333.67</strain>
    </source>
</reference>
<protein>
    <submittedName>
        <fullName evidence="3">Acyl-CoA N-acyltransferase</fullName>
    </submittedName>
</protein>
<feature type="region of interest" description="Disordered" evidence="2">
    <location>
        <begin position="223"/>
        <end position="251"/>
    </location>
</feature>
<comment type="similarity">
    <text evidence="1">Belongs to the lysine N-acyltransferase MbtK family.</text>
</comment>
<comment type="caution">
    <text evidence="3">The sequence shown here is derived from an EMBL/GenBank/DDBJ whole genome shotgun (WGS) entry which is preliminary data.</text>
</comment>
<dbReference type="Pfam" id="PF13523">
    <property type="entry name" value="Acetyltransf_8"/>
    <property type="match status" value="1"/>
</dbReference>
<proteinExistence type="inferred from homology"/>
<feature type="compositionally biased region" description="Basic and acidic residues" evidence="2">
    <location>
        <begin position="52"/>
        <end position="63"/>
    </location>
</feature>
<evidence type="ECO:0000256" key="1">
    <source>
        <dbReference type="ARBA" id="ARBA00009893"/>
    </source>
</evidence>
<dbReference type="SUPFAM" id="SSF55729">
    <property type="entry name" value="Acyl-CoA N-acyltransferases (Nat)"/>
    <property type="match status" value="1"/>
</dbReference>
<dbReference type="Proteomes" id="UP001273166">
    <property type="component" value="Unassembled WGS sequence"/>
</dbReference>
<dbReference type="GO" id="GO:0016410">
    <property type="term" value="F:N-acyltransferase activity"/>
    <property type="evidence" value="ECO:0007669"/>
    <property type="project" value="TreeGrafter"/>
</dbReference>
<evidence type="ECO:0000313" key="4">
    <source>
        <dbReference type="Proteomes" id="UP001273166"/>
    </source>
</evidence>
<sequence length="535" mass="59748">MAPQIIYLPDGQHFTVKPVFAGLFFKSNELSTHSNAFPVGWTIVIQTEEEEGRNGDDGQDGRPDTVGSLDSQGKPRLHSFTRPTLQGDSLFISIISNPSSQDFKPPASPTRQIAMMLWVTLYWYFHQQPPSATLTTEASKSTPQAGRPRGEWRVRIRREGMLRGRNLLPKLERMGLIASCNSAVGTALEDGDDAWSDMFVSQQMFWQIPGRLFLFTLQPVPKQHNSHSRSSSPGYSRPGSPASQSGDRVSPLQSQLLALAADAEGSSGDLPTSITSAPPTSFPTPGPFFSASFLPTYYPPPPLQYTMTPDHCIRHPLRPRPPAMGEVFYTRFIPSVGQYLSFRVASLSPKPVPYLGPVGPLKPPLSHGKHEHLLSLTDSALLENWFANPRVSAFWGKHDPGLLSSALRSRHSFPAIGLWDGVPFGYFELYWVKEDVLGLYAGGGNIDDWDRGCHVLIGEEWARGRVQSWLTSLVHWIFCADYRTMSVCLEPRVDNDRFIKHLEVAGFTKEKEVTFPHKQAWFGRLRRESWHGPAL</sequence>
<organism evidence="3 4">
    <name type="scientific">Chaetomium strumarium</name>
    <dbReference type="NCBI Taxonomy" id="1170767"/>
    <lineage>
        <taxon>Eukaryota</taxon>
        <taxon>Fungi</taxon>
        <taxon>Dikarya</taxon>
        <taxon>Ascomycota</taxon>
        <taxon>Pezizomycotina</taxon>
        <taxon>Sordariomycetes</taxon>
        <taxon>Sordariomycetidae</taxon>
        <taxon>Sordariales</taxon>
        <taxon>Chaetomiaceae</taxon>
        <taxon>Chaetomium</taxon>
    </lineage>
</organism>
<keyword evidence="4" id="KW-1185">Reference proteome</keyword>
<feature type="region of interest" description="Disordered" evidence="2">
    <location>
        <begin position="50"/>
        <end position="82"/>
    </location>
</feature>
<gene>
    <name evidence="3" type="ORF">B0T15DRAFT_218255</name>
</gene>
<feature type="compositionally biased region" description="Low complexity" evidence="2">
    <location>
        <begin position="228"/>
        <end position="243"/>
    </location>
</feature>
<evidence type="ECO:0000256" key="2">
    <source>
        <dbReference type="SAM" id="MobiDB-lite"/>
    </source>
</evidence>